<name>A0A4V2PVG2_9BACT</name>
<keyword evidence="6 8" id="KW-1133">Transmembrane helix</keyword>
<keyword evidence="11" id="KW-1185">Reference proteome</keyword>
<dbReference type="PANTHER" id="PTHR43302">
    <property type="entry name" value="TRANSPORTER ARSB-RELATED"/>
    <property type="match status" value="1"/>
</dbReference>
<dbReference type="PANTHER" id="PTHR43302:SF5">
    <property type="entry name" value="TRANSPORTER ARSB-RELATED"/>
    <property type="match status" value="1"/>
</dbReference>
<dbReference type="InterPro" id="IPR004680">
    <property type="entry name" value="Cit_transptr-like_dom"/>
</dbReference>
<dbReference type="EMBL" id="SMGK01000002">
    <property type="protein sequence ID" value="TCK74321.1"/>
    <property type="molecule type" value="Genomic_DNA"/>
</dbReference>
<feature type="transmembrane region" description="Helical" evidence="8">
    <location>
        <begin position="6"/>
        <end position="24"/>
    </location>
</feature>
<accession>A0A4V2PVG2</accession>
<comment type="subcellular location">
    <subcellularLocation>
        <location evidence="1">Cell membrane</location>
        <topology evidence="1">Multi-pass membrane protein</topology>
    </subcellularLocation>
</comment>
<evidence type="ECO:0000256" key="8">
    <source>
        <dbReference type="SAM" id="Phobius"/>
    </source>
</evidence>
<comment type="caution">
    <text evidence="10">The sequence shown here is derived from an EMBL/GenBank/DDBJ whole genome shotgun (WGS) entry which is preliminary data.</text>
</comment>
<keyword evidence="3" id="KW-0813">Transport</keyword>
<proteinExistence type="inferred from homology"/>
<feature type="transmembrane region" description="Helical" evidence="8">
    <location>
        <begin position="355"/>
        <end position="385"/>
    </location>
</feature>
<keyword evidence="5 8" id="KW-0812">Transmembrane</keyword>
<dbReference type="RefSeq" id="WP_131995237.1">
    <property type="nucleotide sequence ID" value="NZ_SMGK01000002.1"/>
</dbReference>
<reference evidence="10 11" key="1">
    <citation type="submission" date="2019-03" db="EMBL/GenBank/DDBJ databases">
        <title>Genomic Encyclopedia of Type Strains, Phase IV (KMG-IV): sequencing the most valuable type-strain genomes for metagenomic binning, comparative biology and taxonomic classification.</title>
        <authorList>
            <person name="Goeker M."/>
        </authorList>
    </citation>
    <scope>NUCLEOTIDE SEQUENCE [LARGE SCALE GENOMIC DNA]</scope>
    <source>
        <strain evidence="10 11">DSM 103428</strain>
    </source>
</reference>
<feature type="transmembrane region" description="Helical" evidence="8">
    <location>
        <begin position="317"/>
        <end position="335"/>
    </location>
</feature>
<feature type="transmembrane region" description="Helical" evidence="8">
    <location>
        <begin position="143"/>
        <end position="161"/>
    </location>
</feature>
<feature type="transmembrane region" description="Helical" evidence="8">
    <location>
        <begin position="182"/>
        <end position="201"/>
    </location>
</feature>
<feature type="transmembrane region" description="Helical" evidence="8">
    <location>
        <begin position="397"/>
        <end position="417"/>
    </location>
</feature>
<evidence type="ECO:0000256" key="6">
    <source>
        <dbReference type="ARBA" id="ARBA00022989"/>
    </source>
</evidence>
<feature type="transmembrane region" description="Helical" evidence="8">
    <location>
        <begin position="277"/>
        <end position="296"/>
    </location>
</feature>
<comment type="similarity">
    <text evidence="2">Belongs to the CitM (TC 2.A.11) transporter family.</text>
</comment>
<dbReference type="Proteomes" id="UP000295210">
    <property type="component" value="Unassembled WGS sequence"/>
</dbReference>
<dbReference type="Pfam" id="PF03600">
    <property type="entry name" value="CitMHS"/>
    <property type="match status" value="1"/>
</dbReference>
<dbReference type="OrthoDB" id="9774335at2"/>
<evidence type="ECO:0000256" key="7">
    <source>
        <dbReference type="ARBA" id="ARBA00023136"/>
    </source>
</evidence>
<keyword evidence="4" id="KW-1003">Cell membrane</keyword>
<evidence type="ECO:0000313" key="10">
    <source>
        <dbReference type="EMBL" id="TCK74321.1"/>
    </source>
</evidence>
<evidence type="ECO:0000256" key="4">
    <source>
        <dbReference type="ARBA" id="ARBA00022475"/>
    </source>
</evidence>
<feature type="domain" description="Citrate transporter-like" evidence="9">
    <location>
        <begin position="22"/>
        <end position="340"/>
    </location>
</feature>
<evidence type="ECO:0000259" key="9">
    <source>
        <dbReference type="Pfam" id="PF03600"/>
    </source>
</evidence>
<dbReference type="InterPro" id="IPR000802">
    <property type="entry name" value="Arsenical_pump_ArsB"/>
</dbReference>
<protein>
    <submittedName>
        <fullName evidence="10">Arsenite efflux membrane protein ArsB</fullName>
    </submittedName>
</protein>
<evidence type="ECO:0000256" key="2">
    <source>
        <dbReference type="ARBA" id="ARBA00009843"/>
    </source>
</evidence>
<evidence type="ECO:0000256" key="1">
    <source>
        <dbReference type="ARBA" id="ARBA00004651"/>
    </source>
</evidence>
<evidence type="ECO:0000256" key="5">
    <source>
        <dbReference type="ARBA" id="ARBA00022692"/>
    </source>
</evidence>
<dbReference type="GO" id="GO:0005886">
    <property type="term" value="C:plasma membrane"/>
    <property type="evidence" value="ECO:0007669"/>
    <property type="project" value="UniProtKB-SubCell"/>
</dbReference>
<dbReference type="PRINTS" id="PR00758">
    <property type="entry name" value="ARSENICPUMP"/>
</dbReference>
<dbReference type="GO" id="GO:0015105">
    <property type="term" value="F:arsenite transmembrane transporter activity"/>
    <property type="evidence" value="ECO:0007669"/>
    <property type="project" value="InterPro"/>
</dbReference>
<sequence>MHDLNLHIFLTWGISLLSILLMLLRPKGLPEAVWISAGAILLVLTHSVTLRNAGHAIYEGHDVYLFLLGMMTLAEVARQEKVFDWIANIAARRADGSAARLFLLIYLAGTAVTVFLSNDATAVVLTPAVLAVVRHAKVKAKPYLLACAFIANAASFVLPISNPANLVVFGEKLPSLMAWLRVFLLPAMASIAVTFVVLRLLSRRDLDCAVEMPEPDGGLSTAGKLSLAGIAMAAMTLTLASAAGWRLGAPTFAAGLLTLALVSTRDRQVWKTTAKGISWPVIALVGGLFIIVEALNGAGMLQVSQAGLSWLMHTADGYAKFIAAFAVALLSNGMNNLPVGLASGISLQRAHSAPIILHSVLIGVDLGPNLSVTGSLATILWLIALRREREEITAWEFLKTGAVVMPLALTAALLLLFSW</sequence>
<feature type="transmembrane region" description="Helical" evidence="8">
    <location>
        <begin position="31"/>
        <end position="50"/>
    </location>
</feature>
<feature type="transmembrane region" description="Helical" evidence="8">
    <location>
        <begin position="247"/>
        <end position="265"/>
    </location>
</feature>
<keyword evidence="7 8" id="KW-0472">Membrane</keyword>
<dbReference type="CDD" id="cd01118">
    <property type="entry name" value="ArsB_permease"/>
    <property type="match status" value="1"/>
</dbReference>
<evidence type="ECO:0000313" key="11">
    <source>
        <dbReference type="Proteomes" id="UP000295210"/>
    </source>
</evidence>
<evidence type="ECO:0000256" key="3">
    <source>
        <dbReference type="ARBA" id="ARBA00022448"/>
    </source>
</evidence>
<dbReference type="AlphaFoldDB" id="A0A4V2PVG2"/>
<organism evidence="10 11">
    <name type="scientific">Acidipila rosea</name>
    <dbReference type="NCBI Taxonomy" id="768535"/>
    <lineage>
        <taxon>Bacteria</taxon>
        <taxon>Pseudomonadati</taxon>
        <taxon>Acidobacteriota</taxon>
        <taxon>Terriglobia</taxon>
        <taxon>Terriglobales</taxon>
        <taxon>Acidobacteriaceae</taxon>
        <taxon>Acidipila</taxon>
    </lineage>
</organism>
<gene>
    <name evidence="10" type="ORF">C7378_1943</name>
</gene>